<organism evidence="10 11">
    <name type="scientific">Chitinophaga chungangae</name>
    <dbReference type="NCBI Taxonomy" id="2821488"/>
    <lineage>
        <taxon>Bacteria</taxon>
        <taxon>Pseudomonadati</taxon>
        <taxon>Bacteroidota</taxon>
        <taxon>Chitinophagia</taxon>
        <taxon>Chitinophagales</taxon>
        <taxon>Chitinophagaceae</taxon>
        <taxon>Chitinophaga</taxon>
    </lineage>
</organism>
<dbReference type="PANTHER" id="PTHR30221">
    <property type="entry name" value="SMALL-CONDUCTANCE MECHANOSENSITIVE CHANNEL"/>
    <property type="match status" value="1"/>
</dbReference>
<dbReference type="PROSITE" id="PS01246">
    <property type="entry name" value="UPF0003"/>
    <property type="match status" value="1"/>
</dbReference>
<dbReference type="InterPro" id="IPR011014">
    <property type="entry name" value="MscS_channel_TM-2"/>
</dbReference>
<evidence type="ECO:0000259" key="9">
    <source>
        <dbReference type="Pfam" id="PF21088"/>
    </source>
</evidence>
<protein>
    <submittedName>
        <fullName evidence="10">Mechanosensitive ion channel family protein</fullName>
    </submittedName>
</protein>
<comment type="similarity">
    <text evidence="2">Belongs to the MscS (TC 1.A.23) family.</text>
</comment>
<dbReference type="InterPro" id="IPR045275">
    <property type="entry name" value="MscS_archaea/bacteria_type"/>
</dbReference>
<dbReference type="SUPFAM" id="SSF50182">
    <property type="entry name" value="Sm-like ribonucleoproteins"/>
    <property type="match status" value="1"/>
</dbReference>
<evidence type="ECO:0000256" key="4">
    <source>
        <dbReference type="ARBA" id="ARBA00022692"/>
    </source>
</evidence>
<evidence type="ECO:0000313" key="11">
    <source>
        <dbReference type="Proteomes" id="UP000679126"/>
    </source>
</evidence>
<keyword evidence="4 7" id="KW-0812">Transmembrane</keyword>
<feature type="transmembrane region" description="Helical" evidence="7">
    <location>
        <begin position="62"/>
        <end position="82"/>
    </location>
</feature>
<gene>
    <name evidence="10" type="ORF">J7I43_19475</name>
</gene>
<evidence type="ECO:0000256" key="2">
    <source>
        <dbReference type="ARBA" id="ARBA00008017"/>
    </source>
</evidence>
<dbReference type="Gene3D" id="3.30.70.100">
    <property type="match status" value="1"/>
</dbReference>
<dbReference type="Gene3D" id="1.10.287.1260">
    <property type="match status" value="1"/>
</dbReference>
<dbReference type="EMBL" id="JAGHKP010000003">
    <property type="protein sequence ID" value="MBO9154416.1"/>
    <property type="molecule type" value="Genomic_DNA"/>
</dbReference>
<dbReference type="InterPro" id="IPR011066">
    <property type="entry name" value="MscS_channel_C_sf"/>
</dbReference>
<dbReference type="SUPFAM" id="SSF82861">
    <property type="entry name" value="Mechanosensitive channel protein MscS (YggB), transmembrane region"/>
    <property type="match status" value="1"/>
</dbReference>
<feature type="domain" description="Mechanosensitive ion channel transmembrane helices 2/3" evidence="9">
    <location>
        <begin position="69"/>
        <end position="108"/>
    </location>
</feature>
<proteinExistence type="inferred from homology"/>
<dbReference type="InterPro" id="IPR049142">
    <property type="entry name" value="MS_channel_1st"/>
</dbReference>
<dbReference type="InterPro" id="IPR006686">
    <property type="entry name" value="MscS_channel_CS"/>
</dbReference>
<reference evidence="11" key="1">
    <citation type="submission" date="2021-03" db="EMBL/GenBank/DDBJ databases">
        <title>Assistant Professor.</title>
        <authorList>
            <person name="Huq M.A."/>
        </authorList>
    </citation>
    <scope>NUCLEOTIDE SEQUENCE [LARGE SCALE GENOMIC DNA]</scope>
    <source>
        <strain evidence="11">MAH-28</strain>
    </source>
</reference>
<evidence type="ECO:0000259" key="8">
    <source>
        <dbReference type="Pfam" id="PF00924"/>
    </source>
</evidence>
<evidence type="ECO:0000256" key="6">
    <source>
        <dbReference type="ARBA" id="ARBA00023136"/>
    </source>
</evidence>
<evidence type="ECO:0000313" key="10">
    <source>
        <dbReference type="EMBL" id="MBO9154416.1"/>
    </source>
</evidence>
<dbReference type="PANTHER" id="PTHR30221:SF1">
    <property type="entry name" value="SMALL-CONDUCTANCE MECHANOSENSITIVE CHANNEL"/>
    <property type="match status" value="1"/>
</dbReference>
<dbReference type="RefSeq" id="WP_209147533.1">
    <property type="nucleotide sequence ID" value="NZ_JAGHKP010000003.1"/>
</dbReference>
<sequence length="271" mass="30726">MEWTNLIFEKLDRWLQAGVKMLPNLALAAIIFTIFFLLAKLTRRLVYKLSCRLSHKQAVSNLLATVAHFIVFAIGLFTSLEILKLDKAVSSLLAGAGIIGLALGFAFQDLTSNFISGIYITFRKPFDVGHIIETNGFTGSVENIQFRSTTMRTFDGLHLIIPNKDIFQKPIINHSLTTERRIELHFTVPFNKEPPPVLDDIVQTLRGIVKKERQSGVRKAPEVFFENIEGNNLKLLVSLWINNSKESSFNQARHRLITQVLDALRQKQLLP</sequence>
<dbReference type="Gene3D" id="2.30.30.60">
    <property type="match status" value="1"/>
</dbReference>
<evidence type="ECO:0000256" key="3">
    <source>
        <dbReference type="ARBA" id="ARBA00022475"/>
    </source>
</evidence>
<keyword evidence="11" id="KW-1185">Reference proteome</keyword>
<keyword evidence="6 7" id="KW-0472">Membrane</keyword>
<dbReference type="SUPFAM" id="SSF82689">
    <property type="entry name" value="Mechanosensitive channel protein MscS (YggB), C-terminal domain"/>
    <property type="match status" value="1"/>
</dbReference>
<dbReference type="Proteomes" id="UP000679126">
    <property type="component" value="Unassembled WGS sequence"/>
</dbReference>
<keyword evidence="3" id="KW-1003">Cell membrane</keyword>
<comment type="caution">
    <text evidence="10">The sequence shown here is derived from an EMBL/GenBank/DDBJ whole genome shotgun (WGS) entry which is preliminary data.</text>
</comment>
<dbReference type="InterPro" id="IPR006685">
    <property type="entry name" value="MscS_channel_2nd"/>
</dbReference>
<evidence type="ECO:0000256" key="5">
    <source>
        <dbReference type="ARBA" id="ARBA00022989"/>
    </source>
</evidence>
<dbReference type="InterPro" id="IPR010920">
    <property type="entry name" value="LSM_dom_sf"/>
</dbReference>
<evidence type="ECO:0000256" key="1">
    <source>
        <dbReference type="ARBA" id="ARBA00004651"/>
    </source>
</evidence>
<feature type="transmembrane region" description="Helical" evidence="7">
    <location>
        <begin position="88"/>
        <end position="107"/>
    </location>
</feature>
<dbReference type="InterPro" id="IPR023408">
    <property type="entry name" value="MscS_beta-dom_sf"/>
</dbReference>
<evidence type="ECO:0000256" key="7">
    <source>
        <dbReference type="SAM" id="Phobius"/>
    </source>
</evidence>
<comment type="subcellular location">
    <subcellularLocation>
        <location evidence="1">Cell membrane</location>
        <topology evidence="1">Multi-pass membrane protein</topology>
    </subcellularLocation>
</comment>
<feature type="transmembrane region" description="Helical" evidence="7">
    <location>
        <begin position="21"/>
        <end position="41"/>
    </location>
</feature>
<accession>A0ABS3YIA6</accession>
<dbReference type="Pfam" id="PF21088">
    <property type="entry name" value="MS_channel_1st"/>
    <property type="match status" value="1"/>
</dbReference>
<dbReference type="Pfam" id="PF00924">
    <property type="entry name" value="MS_channel_2nd"/>
    <property type="match status" value="1"/>
</dbReference>
<name>A0ABS3YIA6_9BACT</name>
<feature type="domain" description="Mechanosensitive ion channel MscS" evidence="8">
    <location>
        <begin position="109"/>
        <end position="175"/>
    </location>
</feature>
<keyword evidence="5 7" id="KW-1133">Transmembrane helix</keyword>